<comment type="caution">
    <text evidence="3">The sequence shown here is derived from an EMBL/GenBank/DDBJ whole genome shotgun (WGS) entry which is preliminary data.</text>
</comment>
<feature type="transmembrane region" description="Helical" evidence="2">
    <location>
        <begin position="332"/>
        <end position="353"/>
    </location>
</feature>
<feature type="compositionally biased region" description="Low complexity" evidence="1">
    <location>
        <begin position="293"/>
        <end position="317"/>
    </location>
</feature>
<dbReference type="GO" id="GO:0016787">
    <property type="term" value="F:hydrolase activity"/>
    <property type="evidence" value="ECO:0007669"/>
    <property type="project" value="UniProtKB-KW"/>
</dbReference>
<reference evidence="3 4" key="1">
    <citation type="journal article" date="2014" name="BMC Genomics">
        <title>Genome and secretome analysis of the hemibiotrophic fungal pathogen, Moniliophthora roreri, which causes frosty pod rot disease of cacao: mechanisms of the biotrophic and necrotrophic phases.</title>
        <authorList>
            <person name="Meinhardt L.W."/>
            <person name="Costa G.G.L."/>
            <person name="Thomazella D.P.T."/>
            <person name="Teixeira P.J.P.L."/>
            <person name="Carazzolle M.F."/>
            <person name="Schuster S.C."/>
            <person name="Carlson J.E."/>
            <person name="Guiltinan M.J."/>
            <person name="Mieczkowski P."/>
            <person name="Farmer A."/>
            <person name="Ramaraj T."/>
            <person name="Crozier J."/>
            <person name="Davis R.E."/>
            <person name="Shao J."/>
            <person name="Melnick R.L."/>
            <person name="Pereira G.A.G."/>
            <person name="Bailey B.A."/>
        </authorList>
    </citation>
    <scope>NUCLEOTIDE SEQUENCE [LARGE SCALE GENOMIC DNA]</scope>
    <source>
        <strain evidence="3 4">MCA 2997</strain>
    </source>
</reference>
<protein>
    <submittedName>
        <fullName evidence="3">Glycoside hydrolase family 76 protein</fullName>
    </submittedName>
</protein>
<evidence type="ECO:0000256" key="2">
    <source>
        <dbReference type="SAM" id="Phobius"/>
    </source>
</evidence>
<dbReference type="InterPro" id="IPR008928">
    <property type="entry name" value="6-hairpin_glycosidase_sf"/>
</dbReference>
<dbReference type="Proteomes" id="UP000017559">
    <property type="component" value="Unassembled WGS sequence"/>
</dbReference>
<keyword evidence="2" id="KW-0812">Transmembrane</keyword>
<dbReference type="AlphaFoldDB" id="V2X1W6"/>
<dbReference type="KEGG" id="mrr:Moror_15334"/>
<dbReference type="HOGENOM" id="CLU_030049_0_0_1"/>
<evidence type="ECO:0000313" key="3">
    <source>
        <dbReference type="EMBL" id="ESK87807.1"/>
    </source>
</evidence>
<proteinExistence type="predicted"/>
<organism evidence="3 4">
    <name type="scientific">Moniliophthora roreri (strain MCA 2997)</name>
    <name type="common">Cocoa frosty pod rot fungus</name>
    <name type="synonym">Crinipellis roreri</name>
    <dbReference type="NCBI Taxonomy" id="1381753"/>
    <lineage>
        <taxon>Eukaryota</taxon>
        <taxon>Fungi</taxon>
        <taxon>Dikarya</taxon>
        <taxon>Basidiomycota</taxon>
        <taxon>Agaricomycotina</taxon>
        <taxon>Agaricomycetes</taxon>
        <taxon>Agaricomycetidae</taxon>
        <taxon>Agaricales</taxon>
        <taxon>Marasmiineae</taxon>
        <taxon>Marasmiaceae</taxon>
        <taxon>Moniliophthora</taxon>
    </lineage>
</organism>
<name>V2X1W6_MONRO</name>
<feature type="region of interest" description="Disordered" evidence="1">
    <location>
        <begin position="291"/>
        <end position="331"/>
    </location>
</feature>
<keyword evidence="2" id="KW-1133">Transmembrane helix</keyword>
<dbReference type="EMBL" id="AWSO01000735">
    <property type="protein sequence ID" value="ESK87807.1"/>
    <property type="molecule type" value="Genomic_DNA"/>
</dbReference>
<dbReference type="OrthoDB" id="3067581at2759"/>
<dbReference type="GO" id="GO:0005975">
    <property type="term" value="P:carbohydrate metabolic process"/>
    <property type="evidence" value="ECO:0007669"/>
    <property type="project" value="InterPro"/>
</dbReference>
<keyword evidence="2" id="KW-0472">Membrane</keyword>
<dbReference type="Gene3D" id="1.20.5.510">
    <property type="entry name" value="Single helix bin"/>
    <property type="match status" value="1"/>
</dbReference>
<dbReference type="CDD" id="cd12087">
    <property type="entry name" value="TM_EGFR-like"/>
    <property type="match status" value="1"/>
</dbReference>
<sequence length="444" mass="48347">MWHTDGHIHITRMFGYAAILAYTTYKDGQYLSAAQGAWDFARHYTLLEEDVKAQTKISELDYDHIQFICNRETMAGGTTEIEKGDVFWGWLTTLFLRLSALLYEATSNSTYLSAAKQSANFIQVHLTQSPGFVQEGISGDNCKIPPNLQLNASDTAAISIHGLSILSSFRANSSLMSLIEQSIATVTNQVGVWQNANGIQANDKDVLENKWFIDGLGGAHERFTSSNNLRNYTESFLAVQYNAVLELATEGQNNVYSGDWSGPPQSVPDVSSQAAASEILIAGIRLGPGPVNSPASTKASTSAETSTSAVTLTSANPSQPPNPTPEPIPTGAIVGGVIGSVTLMAIITSAFWIHRRRQLRNARALTPFYLGQNNGGETVHNARKSQGQKGKATFSQQEQLEHSLTQRMANSQQHPVMPPIEDVVRALYERFQLEAPPSYRPGSL</sequence>
<feature type="compositionally biased region" description="Pro residues" evidence="1">
    <location>
        <begin position="318"/>
        <end position="328"/>
    </location>
</feature>
<evidence type="ECO:0000256" key="1">
    <source>
        <dbReference type="SAM" id="MobiDB-lite"/>
    </source>
</evidence>
<accession>V2X1W6</accession>
<keyword evidence="3" id="KW-0378">Hydrolase</keyword>
<gene>
    <name evidence="3" type="ORF">Moror_15334</name>
</gene>
<dbReference type="Gene3D" id="1.50.10.20">
    <property type="match status" value="1"/>
</dbReference>
<dbReference type="SUPFAM" id="SSF48208">
    <property type="entry name" value="Six-hairpin glycosidases"/>
    <property type="match status" value="1"/>
</dbReference>
<evidence type="ECO:0000313" key="4">
    <source>
        <dbReference type="Proteomes" id="UP000017559"/>
    </source>
</evidence>
<keyword evidence="4" id="KW-1185">Reference proteome</keyword>